<dbReference type="SUPFAM" id="SSF75553">
    <property type="entry name" value="Smc hinge domain"/>
    <property type="match status" value="1"/>
</dbReference>
<dbReference type="InterPro" id="IPR027417">
    <property type="entry name" value="P-loop_NTPase"/>
</dbReference>
<feature type="compositionally biased region" description="Basic and acidic residues" evidence="12">
    <location>
        <begin position="396"/>
        <end position="470"/>
    </location>
</feature>
<dbReference type="Gene3D" id="3.40.50.300">
    <property type="entry name" value="P-loop containing nucleotide triphosphate hydrolases"/>
    <property type="match status" value="2"/>
</dbReference>
<evidence type="ECO:0000256" key="2">
    <source>
        <dbReference type="ARBA" id="ARBA00004286"/>
    </source>
</evidence>
<name>A0A7R9CQK7_TIMPO</name>
<evidence type="ECO:0000256" key="3">
    <source>
        <dbReference type="ARBA" id="ARBA00005597"/>
    </source>
</evidence>
<keyword evidence="6" id="KW-0498">Mitosis</keyword>
<keyword evidence="9" id="KW-0131">Cell cycle</keyword>
<gene>
    <name evidence="14" type="ORF">TPSB3V08_LOCUS2705</name>
</gene>
<evidence type="ECO:0000256" key="1">
    <source>
        <dbReference type="ARBA" id="ARBA00004123"/>
    </source>
</evidence>
<feature type="coiled-coil region" evidence="11">
    <location>
        <begin position="1000"/>
        <end position="1062"/>
    </location>
</feature>
<keyword evidence="4" id="KW-0158">Chromosome</keyword>
<feature type="coiled-coil region" evidence="11">
    <location>
        <begin position="722"/>
        <end position="816"/>
    </location>
</feature>
<evidence type="ECO:0000256" key="11">
    <source>
        <dbReference type="SAM" id="Coils"/>
    </source>
</evidence>
<evidence type="ECO:0000256" key="6">
    <source>
        <dbReference type="ARBA" id="ARBA00022776"/>
    </source>
</evidence>
<dbReference type="GO" id="GO:0005524">
    <property type="term" value="F:ATP binding"/>
    <property type="evidence" value="ECO:0007669"/>
    <property type="project" value="InterPro"/>
</dbReference>
<dbReference type="GO" id="GO:0003677">
    <property type="term" value="F:DNA binding"/>
    <property type="evidence" value="ECO:0007669"/>
    <property type="project" value="TreeGrafter"/>
</dbReference>
<dbReference type="CDD" id="cd03275">
    <property type="entry name" value="ABC_SMC1_euk"/>
    <property type="match status" value="1"/>
</dbReference>
<comment type="similarity">
    <text evidence="3">Belongs to the SMC family. SMC1 subfamily.</text>
</comment>
<comment type="subcellular location">
    <subcellularLocation>
        <location evidence="2">Chromosome</location>
    </subcellularLocation>
    <subcellularLocation>
        <location evidence="1 10">Nucleus</location>
    </subcellularLocation>
</comment>
<keyword evidence="5" id="KW-0132">Cell division</keyword>
<dbReference type="GO" id="GO:0005634">
    <property type="term" value="C:nucleus"/>
    <property type="evidence" value="ECO:0007669"/>
    <property type="project" value="UniProtKB-SubCell"/>
</dbReference>
<keyword evidence="7 11" id="KW-0175">Coiled coil</keyword>
<dbReference type="Gene3D" id="1.20.1060.20">
    <property type="match status" value="1"/>
</dbReference>
<dbReference type="GO" id="GO:0008278">
    <property type="term" value="C:cohesin complex"/>
    <property type="evidence" value="ECO:0007669"/>
    <property type="project" value="InterPro"/>
</dbReference>
<protein>
    <recommendedName>
        <fullName evidence="10">Structural maintenance of chromosomes protein</fullName>
    </recommendedName>
</protein>
<dbReference type="PIRSF" id="PIRSF005719">
    <property type="entry name" value="SMC"/>
    <property type="match status" value="1"/>
</dbReference>
<reference evidence="14" key="1">
    <citation type="submission" date="2020-11" db="EMBL/GenBank/DDBJ databases">
        <authorList>
            <person name="Tran Van P."/>
        </authorList>
    </citation>
    <scope>NUCLEOTIDE SEQUENCE</scope>
</reference>
<evidence type="ECO:0000256" key="4">
    <source>
        <dbReference type="ARBA" id="ARBA00022454"/>
    </source>
</evidence>
<feature type="coiled-coil region" evidence="11">
    <location>
        <begin position="846"/>
        <end position="925"/>
    </location>
</feature>
<dbReference type="PANTHER" id="PTHR18937:SF12">
    <property type="entry name" value="STRUCTURAL MAINTENANCE OF CHROMOSOMES PROTEIN"/>
    <property type="match status" value="1"/>
</dbReference>
<feature type="region of interest" description="Disordered" evidence="12">
    <location>
        <begin position="393"/>
        <end position="470"/>
    </location>
</feature>
<dbReference type="EMBL" id="OD001107">
    <property type="protein sequence ID" value="CAD7400644.1"/>
    <property type="molecule type" value="Genomic_DNA"/>
</dbReference>
<evidence type="ECO:0000259" key="13">
    <source>
        <dbReference type="SMART" id="SM00968"/>
    </source>
</evidence>
<sequence>MPAVLTHIEVENFKSYKGCLTIGPLKSFTAVIGPNGSGKSNFMDAVSFVMGEKTSSLRVKRLSDLIHGASIGQPVSRSASVTAVFELEDGKEKRFTRSVQGSSSDHRINKEAVSSQVYLAELERLGINAKAKNFLVFQGAVESIAMKNPKERTALFEEISGSGALKDEYERLRSEMLKAEEETQFTYQKKKGIAAERKEAKLEKEEAEKYQRLKEDLSDKQVEMQLFRLYHNERDIERLEHDLEKKQHDVKKVEKKREKAEEQLKEKKKECGKLSRDLAKVEQDIREMEVEINKKRPTFIKSKERVSHIQKKLESARKSLTQAKKVAAHEQDIRELEDELAEVDAKKREYEDMVAGESQSKGRDVHLEDVQVQEYHRLKEEAAKRSAMYLQQLDSVNREQKADQDRLDNEGRKKSEMENRLRQKGHEKDEAQKRIEKLAEHIKTSESALEDQKRMREDLQSDVGSSKERVQELQKELESVLEQLGDARVDKHEDSRRKKKQEIVENFKRLYPGVFDRMINMCQPIHKRYNVAITKVLGKYMEAIVVDTEKTARQCIQYLKEQMLEPETFLPLDYIQAKPLKERLRNIKDPKNVKLLFDVLHYSPMDIKRAVLFATNNALVCETPEDAMKVAYEMDKNRYDAVALDGTFYQKSGIISGGSLDLARKAKRWDEKHMSQLKALKEKLTEELRDSMKKSRKESELNTVDSQIRGLETRLKYSKTDRENTTKQIAQLEVELDTLRNKSENFGPSIAEIERTMRARDQQIQEIKENMNNVEDIVFAKFCSQIGVDNIREYEERELRTQQERMKKRMEFENQRNRILNQLEFEKTRDTRNNVLRWERAVQDDEDALETAKQAEQKQMADIERDMRELDSLKSERLAKKTEVDAMEDQIGKARREMGGIAKDIQAAQKQVTALESKIEQRRADRHSILKQCKMEDIGIPMQRGNMEDIAQESSGIDTTNETSSVENSSLSTQQIYDRESRIVIDYGQLPDNLKELDENDEVKKMGNKLERAINDLQHTIQRIQAPNMRAMQKLDLAREKLQETNEEFEAARRAARKAKMSFERVKKDRHDKFMDCFEHVANEIDNIYKVSGWVFLGCLAKNQSAQAFLGPENPEEPYLDGINYNCVAPGKRFQPMSNLSGGEKTVAALALLFAVHRPVIDLPAGGTPRSHFILSYVLVIATHVRSMASNIQQPCVILTPKLADLDVHQPGRSIGRTVLASQQAASYMSFQPSPFFVLDEIDAALDNTNIGKVASYIRDKTSTLQTIVISLKEEFYSHADALIGICPDAGECLISKVLTLDLTQYPSHLAS</sequence>
<dbReference type="InterPro" id="IPR010935">
    <property type="entry name" value="SMC_hinge"/>
</dbReference>
<dbReference type="FunFam" id="3.40.50.300:FF:000564">
    <property type="entry name" value="Structural maintenance of chromosomes 1A"/>
    <property type="match status" value="1"/>
</dbReference>
<dbReference type="FunFam" id="1.20.1060.20:FF:000001">
    <property type="entry name" value="Structural maintenance of chromosomes 1A"/>
    <property type="match status" value="1"/>
</dbReference>
<dbReference type="InterPro" id="IPR003395">
    <property type="entry name" value="RecF/RecN/SMC_N"/>
</dbReference>
<evidence type="ECO:0000256" key="8">
    <source>
        <dbReference type="ARBA" id="ARBA00023242"/>
    </source>
</evidence>
<organism evidence="14">
    <name type="scientific">Timema poppense</name>
    <name type="common">Walking stick</name>
    <dbReference type="NCBI Taxonomy" id="170557"/>
    <lineage>
        <taxon>Eukaryota</taxon>
        <taxon>Metazoa</taxon>
        <taxon>Ecdysozoa</taxon>
        <taxon>Arthropoda</taxon>
        <taxon>Hexapoda</taxon>
        <taxon>Insecta</taxon>
        <taxon>Pterygota</taxon>
        <taxon>Neoptera</taxon>
        <taxon>Polyneoptera</taxon>
        <taxon>Phasmatodea</taxon>
        <taxon>Timematodea</taxon>
        <taxon>Timematoidea</taxon>
        <taxon>Timematidae</taxon>
        <taxon>Timema</taxon>
    </lineage>
</organism>
<evidence type="ECO:0000256" key="12">
    <source>
        <dbReference type="SAM" id="MobiDB-lite"/>
    </source>
</evidence>
<dbReference type="InterPro" id="IPR028468">
    <property type="entry name" value="Smc1_ABC"/>
</dbReference>
<dbReference type="SUPFAM" id="SSF52540">
    <property type="entry name" value="P-loop containing nucleoside triphosphate hydrolases"/>
    <property type="match status" value="3"/>
</dbReference>
<dbReference type="SMART" id="SM00968">
    <property type="entry name" value="SMC_hinge"/>
    <property type="match status" value="1"/>
</dbReference>
<dbReference type="InterPro" id="IPR036277">
    <property type="entry name" value="SMC_hinge_sf"/>
</dbReference>
<evidence type="ECO:0000256" key="10">
    <source>
        <dbReference type="PIRNR" id="PIRNR005719"/>
    </source>
</evidence>
<proteinExistence type="inferred from homology"/>
<dbReference type="GO" id="GO:0007062">
    <property type="term" value="P:sister chromatid cohesion"/>
    <property type="evidence" value="ECO:0007669"/>
    <property type="project" value="InterPro"/>
</dbReference>
<accession>A0A7R9CQK7</accession>
<dbReference type="PANTHER" id="PTHR18937">
    <property type="entry name" value="STRUCTURAL MAINTENANCE OF CHROMOSOMES SMC FAMILY MEMBER"/>
    <property type="match status" value="1"/>
</dbReference>
<evidence type="ECO:0000256" key="7">
    <source>
        <dbReference type="ARBA" id="ARBA00023054"/>
    </source>
</evidence>
<dbReference type="GO" id="GO:0016887">
    <property type="term" value="F:ATP hydrolysis activity"/>
    <property type="evidence" value="ECO:0007669"/>
    <property type="project" value="InterPro"/>
</dbReference>
<dbReference type="GO" id="GO:0051301">
    <property type="term" value="P:cell division"/>
    <property type="evidence" value="ECO:0007669"/>
    <property type="project" value="UniProtKB-KW"/>
</dbReference>
<dbReference type="Gene3D" id="3.30.70.1620">
    <property type="match status" value="1"/>
</dbReference>
<feature type="coiled-coil region" evidence="11">
    <location>
        <begin position="162"/>
        <end position="291"/>
    </location>
</feature>
<evidence type="ECO:0000313" key="14">
    <source>
        <dbReference type="EMBL" id="CAD7400644.1"/>
    </source>
</evidence>
<keyword evidence="8 10" id="KW-0539">Nucleus</keyword>
<feature type="coiled-coil region" evidence="11">
    <location>
        <begin position="326"/>
        <end position="353"/>
    </location>
</feature>
<evidence type="ECO:0000256" key="9">
    <source>
        <dbReference type="ARBA" id="ARBA00023306"/>
    </source>
</evidence>
<feature type="domain" description="SMC hinge" evidence="13">
    <location>
        <begin position="512"/>
        <end position="631"/>
    </location>
</feature>
<evidence type="ECO:0000256" key="5">
    <source>
        <dbReference type="ARBA" id="ARBA00022618"/>
    </source>
</evidence>
<dbReference type="InterPro" id="IPR024704">
    <property type="entry name" value="SMC"/>
</dbReference>
<dbReference type="Pfam" id="PF02463">
    <property type="entry name" value="SMC_N"/>
    <property type="match status" value="2"/>
</dbReference>
<dbReference type="Pfam" id="PF06470">
    <property type="entry name" value="SMC_hinge"/>
    <property type="match status" value="1"/>
</dbReference>